<dbReference type="Gene3D" id="2.60.40.1220">
    <property type="match status" value="1"/>
</dbReference>
<evidence type="ECO:0008006" key="14">
    <source>
        <dbReference type="Google" id="ProtNLM"/>
    </source>
</evidence>
<evidence type="ECO:0000256" key="5">
    <source>
        <dbReference type="ARBA" id="ARBA00022729"/>
    </source>
</evidence>
<evidence type="ECO:0000259" key="11">
    <source>
        <dbReference type="Pfam" id="PF05425"/>
    </source>
</evidence>
<dbReference type="SUPFAM" id="SSF81296">
    <property type="entry name" value="E set domains"/>
    <property type="match status" value="1"/>
</dbReference>
<feature type="transmembrane region" description="Helical" evidence="9">
    <location>
        <begin position="403"/>
        <end position="424"/>
    </location>
</feature>
<gene>
    <name evidence="12" type="ORF">SD70_22190</name>
</gene>
<evidence type="ECO:0000256" key="3">
    <source>
        <dbReference type="ARBA" id="ARBA00022692"/>
    </source>
</evidence>
<evidence type="ECO:0000313" key="12">
    <source>
        <dbReference type="EMBL" id="KIL39139.1"/>
    </source>
</evidence>
<reference evidence="12 13" key="1">
    <citation type="submission" date="2014-12" db="EMBL/GenBank/DDBJ databases">
        <title>Draft genome sequence of Paenibacillus kamchatkensis strain B-2647.</title>
        <authorList>
            <person name="Karlyshev A.V."/>
            <person name="Kudryashova E.B."/>
        </authorList>
    </citation>
    <scope>NUCLEOTIDE SEQUENCE [LARGE SCALE GENOMIC DNA]</scope>
    <source>
        <strain evidence="12 13">VKM B-2647</strain>
    </source>
</reference>
<dbReference type="Proteomes" id="UP000031967">
    <property type="component" value="Unassembled WGS sequence"/>
</dbReference>
<dbReference type="InterPro" id="IPR008457">
    <property type="entry name" value="Cu-R_CopD_dom"/>
</dbReference>
<feature type="transmembrane region" description="Helical" evidence="9">
    <location>
        <begin position="21"/>
        <end position="43"/>
    </location>
</feature>
<keyword evidence="3 9" id="KW-0812">Transmembrane</keyword>
<evidence type="ECO:0000256" key="4">
    <source>
        <dbReference type="ARBA" id="ARBA00022723"/>
    </source>
</evidence>
<evidence type="ECO:0000256" key="2">
    <source>
        <dbReference type="ARBA" id="ARBA00022475"/>
    </source>
</evidence>
<evidence type="ECO:0000256" key="6">
    <source>
        <dbReference type="ARBA" id="ARBA00022989"/>
    </source>
</evidence>
<dbReference type="InterPro" id="IPR014756">
    <property type="entry name" value="Ig_E-set"/>
</dbReference>
<keyword evidence="13" id="KW-1185">Reference proteome</keyword>
<keyword evidence="7" id="KW-0186">Copper</keyword>
<comment type="subcellular location">
    <subcellularLocation>
        <location evidence="1">Cell membrane</location>
        <topology evidence="1">Multi-pass membrane protein</topology>
    </subcellularLocation>
</comment>
<feature type="domain" description="Copper resistance protein D" evidence="11">
    <location>
        <begin position="327"/>
        <end position="420"/>
    </location>
</feature>
<evidence type="ECO:0000256" key="8">
    <source>
        <dbReference type="ARBA" id="ARBA00023136"/>
    </source>
</evidence>
<feature type="transmembrane region" description="Helical" evidence="9">
    <location>
        <begin position="242"/>
        <end position="261"/>
    </location>
</feature>
<evidence type="ECO:0000259" key="10">
    <source>
        <dbReference type="Pfam" id="PF04234"/>
    </source>
</evidence>
<evidence type="ECO:0000256" key="7">
    <source>
        <dbReference type="ARBA" id="ARBA00023008"/>
    </source>
</evidence>
<accession>A0ABR5ADQ2</accession>
<evidence type="ECO:0000256" key="9">
    <source>
        <dbReference type="SAM" id="Phobius"/>
    </source>
</evidence>
<feature type="transmembrane region" description="Helical" evidence="9">
    <location>
        <begin position="203"/>
        <end position="222"/>
    </location>
</feature>
<dbReference type="EMBL" id="JXAK01000043">
    <property type="protein sequence ID" value="KIL39139.1"/>
    <property type="molecule type" value="Genomic_DNA"/>
</dbReference>
<evidence type="ECO:0000313" key="13">
    <source>
        <dbReference type="Proteomes" id="UP000031967"/>
    </source>
</evidence>
<dbReference type="PANTHER" id="PTHR34820:SF4">
    <property type="entry name" value="INNER MEMBRANE PROTEIN YEBZ"/>
    <property type="match status" value="1"/>
</dbReference>
<proteinExistence type="predicted"/>
<keyword evidence="5" id="KW-0732">Signal</keyword>
<evidence type="ECO:0000256" key="1">
    <source>
        <dbReference type="ARBA" id="ARBA00004651"/>
    </source>
</evidence>
<feature type="domain" description="CopC" evidence="10">
    <location>
        <begin position="48"/>
        <end position="141"/>
    </location>
</feature>
<keyword evidence="8 9" id="KW-0472">Membrane</keyword>
<name>A0ABR5ADQ2_9BACL</name>
<sequence>MRTSGRERKAAYALPGRGIRVRALTVLLLTVVLAAALLCWPGREAAAHSVLTEAVPAPNSTVAAAPERIRLTFNERLEKELYSITVIDEKGAKVITPPAVMSQDQRQISVELPKLADGLYTVSYHIISADGHPVAESYVLTIGKPTGTTEAVELGHKHLETVYSFRMLHYFFFLMLLGWLWWKPYVPLQSDEDAAMRYGRWLRYWRHLNALFVLETIALQTIDAVGDITWSNISDLWFRTSAGWSWLALAAVSLAAYIITGRNRAMEAAWIAAALVAKALAGHPLAASPVWSAVVPDVLHLAAGTLWAGGLGIVAVLYRRHPEAVRAFLPRFSRAALYSVAVLAVTGSLLVFRYVPKLTDLVFTGWGLWLLAKLGLVALVVATGAKLRRMMRRREDDRRLHAWLQADIALMLAIVGVVGIFTYLSPTPQNAPLNWKTQEPGVARTVSITPNVPGAAPNQFAVYITQDNAKPAVKLVQMKLKPLSHPEVAPIEVPLERVETDARKVRPGASLTAFLTEGPYLPFPGKWRVELTVRDANDDERVWTQDMRIF</sequence>
<comment type="caution">
    <text evidence="12">The sequence shown here is derived from an EMBL/GenBank/DDBJ whole genome shotgun (WGS) entry which is preliminary data.</text>
</comment>
<feature type="transmembrane region" description="Helical" evidence="9">
    <location>
        <begin position="268"/>
        <end position="286"/>
    </location>
</feature>
<feature type="transmembrane region" description="Helical" evidence="9">
    <location>
        <begin position="361"/>
        <end position="382"/>
    </location>
</feature>
<keyword evidence="4" id="KW-0479">Metal-binding</keyword>
<dbReference type="InterPro" id="IPR007348">
    <property type="entry name" value="CopC_dom"/>
</dbReference>
<dbReference type="InterPro" id="IPR032694">
    <property type="entry name" value="CopC/D"/>
</dbReference>
<feature type="transmembrane region" description="Helical" evidence="9">
    <location>
        <begin position="298"/>
        <end position="317"/>
    </location>
</feature>
<dbReference type="Pfam" id="PF05425">
    <property type="entry name" value="CopD"/>
    <property type="match status" value="1"/>
</dbReference>
<feature type="transmembrane region" description="Helical" evidence="9">
    <location>
        <begin position="337"/>
        <end position="355"/>
    </location>
</feature>
<feature type="transmembrane region" description="Helical" evidence="9">
    <location>
        <begin position="163"/>
        <end position="182"/>
    </location>
</feature>
<dbReference type="RefSeq" id="WP_041049784.1">
    <property type="nucleotide sequence ID" value="NZ_JXAK01000043.1"/>
</dbReference>
<keyword evidence="6 9" id="KW-1133">Transmembrane helix</keyword>
<keyword evidence="2" id="KW-1003">Cell membrane</keyword>
<organism evidence="12 13">
    <name type="scientific">Gordoniibacillus kamchatkensis</name>
    <dbReference type="NCBI Taxonomy" id="1590651"/>
    <lineage>
        <taxon>Bacteria</taxon>
        <taxon>Bacillati</taxon>
        <taxon>Bacillota</taxon>
        <taxon>Bacilli</taxon>
        <taxon>Bacillales</taxon>
        <taxon>Paenibacillaceae</taxon>
        <taxon>Gordoniibacillus</taxon>
    </lineage>
</organism>
<protein>
    <recommendedName>
        <fullName evidence="14">Copper transport protein</fullName>
    </recommendedName>
</protein>
<dbReference type="PANTHER" id="PTHR34820">
    <property type="entry name" value="INNER MEMBRANE PROTEIN YEBZ"/>
    <property type="match status" value="1"/>
</dbReference>
<dbReference type="Pfam" id="PF04234">
    <property type="entry name" value="CopC"/>
    <property type="match status" value="1"/>
</dbReference>
<dbReference type="InterPro" id="IPR014755">
    <property type="entry name" value="Cu-Rt/internalin_Ig-like"/>
</dbReference>